<keyword evidence="10 12" id="KW-0472">Membrane</keyword>
<comment type="caution">
    <text evidence="13">The sequence shown here is derived from an EMBL/GenBank/DDBJ whole genome shotgun (WGS) entry which is preliminary data.</text>
</comment>
<evidence type="ECO:0000256" key="8">
    <source>
        <dbReference type="ARBA" id="ARBA00022989"/>
    </source>
</evidence>
<dbReference type="InterPro" id="IPR004728">
    <property type="entry name" value="Sec62"/>
</dbReference>
<evidence type="ECO:0000256" key="1">
    <source>
        <dbReference type="ARBA" id="ARBA00004477"/>
    </source>
</evidence>
<comment type="similarity">
    <text evidence="2">Belongs to the SEC62 family.</text>
</comment>
<feature type="transmembrane region" description="Helical" evidence="12">
    <location>
        <begin position="145"/>
        <end position="168"/>
    </location>
</feature>
<evidence type="ECO:0000256" key="12">
    <source>
        <dbReference type="SAM" id="Phobius"/>
    </source>
</evidence>
<evidence type="ECO:0000313" key="14">
    <source>
        <dbReference type="Proteomes" id="UP001479436"/>
    </source>
</evidence>
<evidence type="ECO:0000256" key="2">
    <source>
        <dbReference type="ARBA" id="ARBA00010604"/>
    </source>
</evidence>
<keyword evidence="6" id="KW-0256">Endoplasmic reticulum</keyword>
<reference evidence="13 14" key="1">
    <citation type="submission" date="2023-04" db="EMBL/GenBank/DDBJ databases">
        <title>Genome of Basidiobolus ranarum AG-B5.</title>
        <authorList>
            <person name="Stajich J.E."/>
            <person name="Carter-House D."/>
            <person name="Gryganskyi A."/>
        </authorList>
    </citation>
    <scope>NUCLEOTIDE SEQUENCE [LARGE SCALE GENOMIC DNA]</scope>
    <source>
        <strain evidence="13 14">AG-B5</strain>
    </source>
</reference>
<evidence type="ECO:0000256" key="3">
    <source>
        <dbReference type="ARBA" id="ARBA00021257"/>
    </source>
</evidence>
<dbReference type="Pfam" id="PF03839">
    <property type="entry name" value="Sec62"/>
    <property type="match status" value="1"/>
</dbReference>
<evidence type="ECO:0000313" key="13">
    <source>
        <dbReference type="EMBL" id="KAK9717927.1"/>
    </source>
</evidence>
<organism evidence="13 14">
    <name type="scientific">Basidiobolus ranarum</name>
    <dbReference type="NCBI Taxonomy" id="34480"/>
    <lineage>
        <taxon>Eukaryota</taxon>
        <taxon>Fungi</taxon>
        <taxon>Fungi incertae sedis</taxon>
        <taxon>Zoopagomycota</taxon>
        <taxon>Entomophthoromycotina</taxon>
        <taxon>Basidiobolomycetes</taxon>
        <taxon>Basidiobolales</taxon>
        <taxon>Basidiobolaceae</taxon>
        <taxon>Basidiobolus</taxon>
    </lineage>
</organism>
<dbReference type="PANTHER" id="PTHR12443:SF9">
    <property type="entry name" value="TRANSLOCATION PROTEIN SEC62"/>
    <property type="match status" value="1"/>
</dbReference>
<keyword evidence="14" id="KW-1185">Reference proteome</keyword>
<feature type="transmembrane region" description="Helical" evidence="12">
    <location>
        <begin position="117"/>
        <end position="139"/>
    </location>
</feature>
<feature type="compositionally biased region" description="Acidic residues" evidence="11">
    <location>
        <begin position="293"/>
        <end position="318"/>
    </location>
</feature>
<gene>
    <name evidence="13" type="primary">SEC62_1</name>
    <name evidence="13" type="ORF">K7432_005872</name>
</gene>
<evidence type="ECO:0000256" key="4">
    <source>
        <dbReference type="ARBA" id="ARBA00022448"/>
    </source>
</evidence>
<comment type="subcellular location">
    <subcellularLocation>
        <location evidence="1">Endoplasmic reticulum membrane</location>
        <topology evidence="1">Multi-pass membrane protein</topology>
    </subcellularLocation>
</comment>
<keyword evidence="9" id="KW-0811">Translocation</keyword>
<keyword evidence="4" id="KW-0813">Transport</keyword>
<evidence type="ECO:0000256" key="10">
    <source>
        <dbReference type="ARBA" id="ARBA00023136"/>
    </source>
</evidence>
<evidence type="ECO:0000256" key="11">
    <source>
        <dbReference type="SAM" id="MobiDB-lite"/>
    </source>
</evidence>
<keyword evidence="8 12" id="KW-1133">Transmembrane helix</keyword>
<protein>
    <recommendedName>
        <fullName evidence="3">Translocation protein SEC62</fullName>
    </recommendedName>
</protein>
<accession>A0ABR2W2M8</accession>
<evidence type="ECO:0000256" key="6">
    <source>
        <dbReference type="ARBA" id="ARBA00022824"/>
    </source>
</evidence>
<dbReference type="Proteomes" id="UP001479436">
    <property type="component" value="Unassembled WGS sequence"/>
</dbReference>
<feature type="region of interest" description="Disordered" evidence="11">
    <location>
        <begin position="286"/>
        <end position="336"/>
    </location>
</feature>
<dbReference type="EMBL" id="JASJQH010007118">
    <property type="protein sequence ID" value="KAK9717927.1"/>
    <property type="molecule type" value="Genomic_DNA"/>
</dbReference>
<evidence type="ECO:0000256" key="7">
    <source>
        <dbReference type="ARBA" id="ARBA00022927"/>
    </source>
</evidence>
<evidence type="ECO:0000256" key="9">
    <source>
        <dbReference type="ARBA" id="ARBA00023010"/>
    </source>
</evidence>
<keyword evidence="7" id="KW-0653">Protein transport</keyword>
<evidence type="ECO:0000256" key="5">
    <source>
        <dbReference type="ARBA" id="ARBA00022692"/>
    </source>
</evidence>
<dbReference type="PANTHER" id="PTHR12443">
    <property type="entry name" value="TRANSLOCATION PROTEIN SEC62"/>
    <property type="match status" value="1"/>
</dbReference>
<proteinExistence type="inferred from homology"/>
<name>A0ABR2W2M8_9FUNG</name>
<sequence length="336" mass="38218">MTSQDVPKECLKVADYLMNSRQSGLEAKEGIMNERRVKYFKGSDACGSILGASYVHKTRPKVASREEAENVLQSLLDYGLIAKCQKDGNHLMMIPLRNFKEGDYYVWLYEGSQLRTVLGAVGLVALVLFFVMFPLWPAFMRDGAWYVSIFAISLLGLLMGISVIRLIFYITTYVVCKPGIWIFPNLFEDVGFFESFVPLWGWDVTVSKKGKEPMSTKKIQKEMKEEEANEEVELSEEDAMKIFRLLEPSLADLDMTLEELLECIDDESIMDRVEANASNVFERDTGASSSDYIMEDDGDENYIDEDTDDLEEEYDSDMEGYGGQPRVSTGLYDIDE</sequence>
<keyword evidence="5 12" id="KW-0812">Transmembrane</keyword>